<comment type="cofactor">
    <cofactor evidence="1">
        <name>pyridoxal 5'-phosphate</name>
        <dbReference type="ChEBI" id="CHEBI:597326"/>
    </cofactor>
</comment>
<dbReference type="eggNOG" id="COG0031">
    <property type="taxonomic scope" value="Bacteria"/>
</dbReference>
<dbReference type="Gene3D" id="3.40.50.1100">
    <property type="match status" value="2"/>
</dbReference>
<sequence length="118" mass="13588">MEQYMLNWKNLICLDQFSNPSNPKAHYIRTRRKIFNQLQGNVDIFVASIGSGGTIMGCGKLLKELNRNTKSIWIQPEEDDILNEKFVLHKIQANAVGRISDFFDKKIIDSMISITNKQ</sequence>
<accession>A0A073KF29</accession>
<dbReference type="PANTHER" id="PTHR10314">
    <property type="entry name" value="CYSTATHIONINE BETA-SYNTHASE"/>
    <property type="match status" value="1"/>
</dbReference>
<evidence type="ECO:0000313" key="4">
    <source>
        <dbReference type="EMBL" id="KEK25037.1"/>
    </source>
</evidence>
<dbReference type="AlphaFoldDB" id="A0A073KF29"/>
<dbReference type="SUPFAM" id="SSF53686">
    <property type="entry name" value="Tryptophan synthase beta subunit-like PLP-dependent enzymes"/>
    <property type="match status" value="1"/>
</dbReference>
<dbReference type="EMBL" id="JOTM01000003">
    <property type="protein sequence ID" value="KEK25037.1"/>
    <property type="molecule type" value="Genomic_DNA"/>
</dbReference>
<dbReference type="Pfam" id="PF00291">
    <property type="entry name" value="PALP"/>
    <property type="match status" value="1"/>
</dbReference>
<dbReference type="Proteomes" id="UP000027778">
    <property type="component" value="Unassembled WGS sequence"/>
</dbReference>
<evidence type="ECO:0000259" key="3">
    <source>
        <dbReference type="Pfam" id="PF00291"/>
    </source>
</evidence>
<name>A0A073KF29_9BACI</name>
<dbReference type="InterPro" id="IPR050214">
    <property type="entry name" value="Cys_Synth/Cystath_Beta-Synth"/>
</dbReference>
<dbReference type="STRING" id="574375.AZF08_10770"/>
<evidence type="ECO:0000256" key="2">
    <source>
        <dbReference type="ARBA" id="ARBA00022898"/>
    </source>
</evidence>
<keyword evidence="5" id="KW-1185">Reference proteome</keyword>
<gene>
    <name evidence="4" type="ORF">BAGA_18225</name>
</gene>
<comment type="caution">
    <text evidence="4">The sequence shown here is derived from an EMBL/GenBank/DDBJ whole genome shotgun (WGS) entry which is preliminary data.</text>
</comment>
<dbReference type="GO" id="GO:1901605">
    <property type="term" value="P:alpha-amino acid metabolic process"/>
    <property type="evidence" value="ECO:0007669"/>
    <property type="project" value="UniProtKB-ARBA"/>
</dbReference>
<proteinExistence type="predicted"/>
<evidence type="ECO:0000313" key="5">
    <source>
        <dbReference type="Proteomes" id="UP000027778"/>
    </source>
</evidence>
<reference evidence="4 5" key="1">
    <citation type="submission" date="2014-06" db="EMBL/GenBank/DDBJ databases">
        <title>Draft genome sequence of Bacillus gaemokensis JCM 15801 (MCCC 1A00707).</title>
        <authorList>
            <person name="Lai Q."/>
            <person name="Liu Y."/>
            <person name="Shao Z."/>
        </authorList>
    </citation>
    <scope>NUCLEOTIDE SEQUENCE [LARGE SCALE GENOMIC DNA]</scope>
    <source>
        <strain evidence="4 5">JCM 15801</strain>
    </source>
</reference>
<feature type="domain" description="Tryptophan synthase beta chain-like PALP" evidence="3">
    <location>
        <begin position="6"/>
        <end position="86"/>
    </location>
</feature>
<dbReference type="InterPro" id="IPR036052">
    <property type="entry name" value="TrpB-like_PALP_sf"/>
</dbReference>
<dbReference type="RefSeq" id="WP_051725664.1">
    <property type="nucleotide sequence ID" value="NZ_JOTM01000003.1"/>
</dbReference>
<protein>
    <recommendedName>
        <fullName evidence="3">Tryptophan synthase beta chain-like PALP domain-containing protein</fullName>
    </recommendedName>
</protein>
<evidence type="ECO:0000256" key="1">
    <source>
        <dbReference type="ARBA" id="ARBA00001933"/>
    </source>
</evidence>
<keyword evidence="2" id="KW-0663">Pyridoxal phosphate</keyword>
<organism evidence="4 5">
    <name type="scientific">Bacillus gaemokensis</name>
    <dbReference type="NCBI Taxonomy" id="574375"/>
    <lineage>
        <taxon>Bacteria</taxon>
        <taxon>Bacillati</taxon>
        <taxon>Bacillota</taxon>
        <taxon>Bacilli</taxon>
        <taxon>Bacillales</taxon>
        <taxon>Bacillaceae</taxon>
        <taxon>Bacillus</taxon>
        <taxon>Bacillus cereus group</taxon>
    </lineage>
</organism>
<dbReference type="InterPro" id="IPR001926">
    <property type="entry name" value="TrpB-like_PALP"/>
</dbReference>
<dbReference type="OrthoDB" id="9808024at2"/>